<feature type="domain" description="HTH cro/C1-type" evidence="1">
    <location>
        <begin position="25"/>
        <end position="63"/>
    </location>
</feature>
<sequence>MDDGHLAENLRWACSTKPSISLICRELGINRQQFNRYVTGESRPSAYNLSRIATYFGLMPADFERPEKGFRERFREIRNPGNAISDLVQSAFPGDVAALRPYLGYYQTYHTSPSWPGMIIRAFCSVYEHEGLVYVKTVERIRDKGREISQLGKYQGLVSYLRDRIFIVEKSTLQHLVSETILLPATVHQKLYLKGMTFGLSWRQANLPYASPMIWRHLGTAADTRKGVAECGALPIDSSKIPPLVRSFIGDSSARVGIVPEK</sequence>
<protein>
    <submittedName>
        <fullName evidence="2">Transcriptional regulator</fullName>
    </submittedName>
</protein>
<name>A0A2P7SL06_9HYPH</name>
<comment type="caution">
    <text evidence="2">The sequence shown here is derived from an EMBL/GenBank/DDBJ whole genome shotgun (WGS) entry which is preliminary data.</text>
</comment>
<evidence type="ECO:0000313" key="2">
    <source>
        <dbReference type="EMBL" id="PSJ63065.1"/>
    </source>
</evidence>
<dbReference type="InterPro" id="IPR001387">
    <property type="entry name" value="Cro/C1-type_HTH"/>
</dbReference>
<dbReference type="AlphaFoldDB" id="A0A2P7SL06"/>
<evidence type="ECO:0000259" key="1">
    <source>
        <dbReference type="PROSITE" id="PS50943"/>
    </source>
</evidence>
<reference evidence="2 3" key="1">
    <citation type="submission" date="2018-03" db="EMBL/GenBank/DDBJ databases">
        <title>The draft genome of Mesorhizobium soli JCM 19897.</title>
        <authorList>
            <person name="Li L."/>
            <person name="Liu L."/>
            <person name="Liang L."/>
            <person name="Wang T."/>
            <person name="Zhang X."/>
        </authorList>
    </citation>
    <scope>NUCLEOTIDE SEQUENCE [LARGE SCALE GENOMIC DNA]</scope>
    <source>
        <strain evidence="2 3">JCM 19897</strain>
    </source>
</reference>
<dbReference type="EMBL" id="PXYL01000002">
    <property type="protein sequence ID" value="PSJ63065.1"/>
    <property type="molecule type" value="Genomic_DNA"/>
</dbReference>
<dbReference type="PROSITE" id="PS50943">
    <property type="entry name" value="HTH_CROC1"/>
    <property type="match status" value="1"/>
</dbReference>
<dbReference type="Gene3D" id="1.10.260.40">
    <property type="entry name" value="lambda repressor-like DNA-binding domains"/>
    <property type="match status" value="1"/>
</dbReference>
<dbReference type="SUPFAM" id="SSF47413">
    <property type="entry name" value="lambda repressor-like DNA-binding domains"/>
    <property type="match status" value="1"/>
</dbReference>
<dbReference type="OrthoDB" id="8902678at2"/>
<dbReference type="RefSeq" id="WP_106722976.1">
    <property type="nucleotide sequence ID" value="NZ_PXYL01000002.1"/>
</dbReference>
<proteinExistence type="predicted"/>
<dbReference type="CDD" id="cd00093">
    <property type="entry name" value="HTH_XRE"/>
    <property type="match status" value="1"/>
</dbReference>
<organism evidence="2 3">
    <name type="scientific">Pseudaminobacter soli</name>
    <name type="common">ex Li et al. 2025</name>
    <dbReference type="NCBI Taxonomy" id="1295366"/>
    <lineage>
        <taxon>Bacteria</taxon>
        <taxon>Pseudomonadati</taxon>
        <taxon>Pseudomonadota</taxon>
        <taxon>Alphaproteobacteria</taxon>
        <taxon>Hyphomicrobiales</taxon>
        <taxon>Phyllobacteriaceae</taxon>
        <taxon>Pseudaminobacter</taxon>
    </lineage>
</organism>
<dbReference type="GO" id="GO:0003677">
    <property type="term" value="F:DNA binding"/>
    <property type="evidence" value="ECO:0007669"/>
    <property type="project" value="InterPro"/>
</dbReference>
<evidence type="ECO:0000313" key="3">
    <source>
        <dbReference type="Proteomes" id="UP000240653"/>
    </source>
</evidence>
<accession>A0A2P7SL06</accession>
<dbReference type="InterPro" id="IPR010982">
    <property type="entry name" value="Lambda_DNA-bd_dom_sf"/>
</dbReference>
<dbReference type="Proteomes" id="UP000240653">
    <property type="component" value="Unassembled WGS sequence"/>
</dbReference>
<gene>
    <name evidence="2" type="ORF">C7I85_05775</name>
</gene>
<keyword evidence="3" id="KW-1185">Reference proteome</keyword>